<dbReference type="OrthoDB" id="1242035at2"/>
<proteinExistence type="predicted"/>
<comment type="caution">
    <text evidence="1">The sequence shown here is derived from an EMBL/GenBank/DDBJ whole genome shotgun (WGS) entry which is preliminary data.</text>
</comment>
<dbReference type="SUPFAM" id="SSF46785">
    <property type="entry name" value="Winged helix' DNA-binding domain"/>
    <property type="match status" value="1"/>
</dbReference>
<sequence length="369" mass="44091">MTKRAGNYLIQSNYFTKSVLRDASEMQKEILYYLQSEIDFHDPNATGSVVFNFEKFLKYKNIKDKKNTYSPSEFFYIINGLRNINGVFYNKPAKKTVFFNLVDSVEINDEDTNEFTIRFANFGKVFFFEKFALEYVESSKVPYTQIEKNIIDLKGDKRKKFFELLSQYKETGIYRVSIEEFKMLLGFIEFINNNENQEDIATKQMQLELLFNEETAPIDVERVEYLKVWSEFKRVFLDPAVEEINKNSKLDIDNLIYIPKKTGRKITAIEFRFKKRIRKESLSEEEIKTMNYFVAYGMSEAQALFLLQRLGYTEMYRRLNQMITFNSQYDNKDSPLYRRNVWFENISNNEIKNLGGFFYEKMFPELKNE</sequence>
<name>A0A3D9CQM9_9FLAO</name>
<dbReference type="Pfam" id="PF21205">
    <property type="entry name" value="Rep3_C"/>
    <property type="match status" value="1"/>
</dbReference>
<evidence type="ECO:0000313" key="2">
    <source>
        <dbReference type="Proteomes" id="UP000256326"/>
    </source>
</evidence>
<keyword evidence="2" id="KW-1185">Reference proteome</keyword>
<organism evidence="1 2">
    <name type="scientific">Epilithonimonas hispanica</name>
    <dbReference type="NCBI Taxonomy" id="358687"/>
    <lineage>
        <taxon>Bacteria</taxon>
        <taxon>Pseudomonadati</taxon>
        <taxon>Bacteroidota</taxon>
        <taxon>Flavobacteriia</taxon>
        <taxon>Flavobacteriales</taxon>
        <taxon>Weeksellaceae</taxon>
        <taxon>Chryseobacterium group</taxon>
        <taxon>Epilithonimonas</taxon>
    </lineage>
</organism>
<dbReference type="Gene3D" id="1.10.10.10">
    <property type="entry name" value="Winged helix-like DNA-binding domain superfamily/Winged helix DNA-binding domain"/>
    <property type="match status" value="1"/>
</dbReference>
<reference evidence="1 2" key="1">
    <citation type="journal article" date="2006" name="Int. J. Syst. Evol. Microbiol.">
        <title>Chryseobacterium hispanicum sp. nov., isolated from the drinking water distribution system of Sevilla, Spain.</title>
        <authorList>
            <person name="Gallego V."/>
            <person name="Garcia M.T."/>
            <person name="Ventosa A."/>
        </authorList>
    </citation>
    <scope>NUCLEOTIDE SEQUENCE [LARGE SCALE GENOMIC DNA]</scope>
    <source>
        <strain evidence="1 2">KCTC 22104</strain>
    </source>
</reference>
<dbReference type="InterPro" id="IPR036388">
    <property type="entry name" value="WH-like_DNA-bd_sf"/>
</dbReference>
<dbReference type="Proteomes" id="UP000256326">
    <property type="component" value="Unassembled WGS sequence"/>
</dbReference>
<dbReference type="RefSeq" id="WP_116036433.1">
    <property type="nucleotide sequence ID" value="NZ_JBHLVV010000139.1"/>
</dbReference>
<accession>A0A3D9CQM9</accession>
<gene>
    <name evidence="1" type="ORF">DRF58_14435</name>
</gene>
<protein>
    <submittedName>
        <fullName evidence="1">Uncharacterized protein</fullName>
    </submittedName>
</protein>
<dbReference type="InterPro" id="IPR036390">
    <property type="entry name" value="WH_DNA-bd_sf"/>
</dbReference>
<dbReference type="AlphaFoldDB" id="A0A3D9CQM9"/>
<dbReference type="EMBL" id="QNUG01000038">
    <property type="protein sequence ID" value="REC68093.1"/>
    <property type="molecule type" value="Genomic_DNA"/>
</dbReference>
<evidence type="ECO:0000313" key="1">
    <source>
        <dbReference type="EMBL" id="REC68093.1"/>
    </source>
</evidence>